<accession>A0ABT2Y7B5</accession>
<gene>
    <name evidence="1" type="ORF">N7548_07350</name>
</gene>
<dbReference type="PROSITE" id="PS51257">
    <property type="entry name" value="PROKAR_LIPOPROTEIN"/>
    <property type="match status" value="1"/>
</dbReference>
<evidence type="ECO:0000313" key="1">
    <source>
        <dbReference type="EMBL" id="MCV2232632.1"/>
    </source>
</evidence>
<dbReference type="RefSeq" id="WP_263608819.1">
    <property type="nucleotide sequence ID" value="NZ_JAOVQM010000007.1"/>
</dbReference>
<dbReference type="EMBL" id="JAOVQM010000007">
    <property type="protein sequence ID" value="MCV2232632.1"/>
    <property type="molecule type" value="Genomic_DNA"/>
</dbReference>
<comment type="caution">
    <text evidence="1">The sequence shown here is derived from an EMBL/GenBank/DDBJ whole genome shotgun (WGS) entry which is preliminary data.</text>
</comment>
<dbReference type="Proteomes" id="UP001177160">
    <property type="component" value="Unassembled WGS sequence"/>
</dbReference>
<protein>
    <submittedName>
        <fullName evidence="1">Uncharacterized protein</fullName>
    </submittedName>
</protein>
<reference evidence="1" key="1">
    <citation type="submission" date="2022-09" db="EMBL/GenBank/DDBJ databases">
        <title>Novel Mycoplasma species identified in domestic and wild animals.</title>
        <authorList>
            <person name="Volokhov D.V."/>
            <person name="Furtak V.A."/>
            <person name="Zagorodnyaya T.A."/>
        </authorList>
    </citation>
    <scope>NUCLEOTIDE SEQUENCE</scope>
    <source>
        <strain evidence="1">Oakley</strain>
    </source>
</reference>
<keyword evidence="2" id="KW-1185">Reference proteome</keyword>
<sequence length="352" mass="39650">MIVIKGVIYIRKLLLIIPLLLIILVGCTTSSDLEPPSDFRFDDGFLYWTEVKGAEHYVIEINGSNKLAYNNKLDLKDYNTGNYTARIATFSKGKLSPFTNLIQFKLIQDEELSNLTITDTEISWDAMEGLTYQISIKNVETNETSVQNLLQNMYNYESLEDGLYDIEIKVLLDEIVVTSKSIRFEIGTFDYVSEAGMVLDIETPDTLFAGEIPLVLDEDYTVDEFGLIIDSEKIDALTNHFVLTTTKDDITVYRFVKLVVIAIPEIISSGSVNYEGVDLVFTFNLKGGSFQGLGGNDISFDDYTFSNDTLTIHASYIDEIIEADANRTMLILTYVLQNDPHVVIGYLFITLP</sequence>
<organism evidence="1 2">
    <name type="scientific">Paracholeplasma manati</name>
    <dbReference type="NCBI Taxonomy" id="591373"/>
    <lineage>
        <taxon>Bacteria</taxon>
        <taxon>Bacillati</taxon>
        <taxon>Mycoplasmatota</taxon>
        <taxon>Mollicutes</taxon>
        <taxon>Acholeplasmatales</taxon>
        <taxon>Acholeplasmataceae</taxon>
        <taxon>Paracholeplasma</taxon>
    </lineage>
</organism>
<proteinExistence type="predicted"/>
<evidence type="ECO:0000313" key="2">
    <source>
        <dbReference type="Proteomes" id="UP001177160"/>
    </source>
</evidence>
<name>A0ABT2Y7B5_9MOLU</name>